<evidence type="ECO:0000256" key="1">
    <source>
        <dbReference type="SAM" id="MobiDB-lite"/>
    </source>
</evidence>
<reference evidence="3" key="1">
    <citation type="submission" date="2020-05" db="EMBL/GenBank/DDBJ databases">
        <authorList>
            <person name="Chiriac C."/>
            <person name="Salcher M."/>
            <person name="Ghai R."/>
            <person name="Kavagutti S V."/>
        </authorList>
    </citation>
    <scope>NUCLEOTIDE SEQUENCE</scope>
</reference>
<feature type="region of interest" description="Disordered" evidence="1">
    <location>
        <begin position="53"/>
        <end position="83"/>
    </location>
</feature>
<organism evidence="3">
    <name type="scientific">freshwater metagenome</name>
    <dbReference type="NCBI Taxonomy" id="449393"/>
    <lineage>
        <taxon>unclassified sequences</taxon>
        <taxon>metagenomes</taxon>
        <taxon>ecological metagenomes</taxon>
    </lineage>
</organism>
<name>A0A6J6P2K8_9ZZZZ</name>
<keyword evidence="2" id="KW-1133">Transmembrane helix</keyword>
<accession>A0A6J6P2K8</accession>
<dbReference type="InterPro" id="IPR018676">
    <property type="entry name" value="DUF2149"/>
</dbReference>
<dbReference type="EMBL" id="CAEZXR010000030">
    <property type="protein sequence ID" value="CAB4690774.1"/>
    <property type="molecule type" value="Genomic_DNA"/>
</dbReference>
<sequence length="111" mass="11659">MIRVSPRARRHEDRAGDPLDGLVNLFDLGIVLSVAFLLAALSSLDLETALTDGVPAPPADTITVPDDAQVDDVPPEGEQVIGQGEEVGTVYRLDDGRLVYVVPSPGSSPSP</sequence>
<keyword evidence="2" id="KW-0472">Membrane</keyword>
<gene>
    <name evidence="3" type="ORF">UFOPK2579_00395</name>
</gene>
<dbReference type="Pfam" id="PF09919">
    <property type="entry name" value="DUF2149"/>
    <property type="match status" value="1"/>
</dbReference>
<protein>
    <submittedName>
        <fullName evidence="3">Unannotated protein</fullName>
    </submittedName>
</protein>
<evidence type="ECO:0000313" key="3">
    <source>
        <dbReference type="EMBL" id="CAB4690774.1"/>
    </source>
</evidence>
<proteinExistence type="predicted"/>
<dbReference type="AlphaFoldDB" id="A0A6J6P2K8"/>
<keyword evidence="2" id="KW-0812">Transmembrane</keyword>
<feature type="transmembrane region" description="Helical" evidence="2">
    <location>
        <begin position="21"/>
        <end position="41"/>
    </location>
</feature>
<evidence type="ECO:0000256" key="2">
    <source>
        <dbReference type="SAM" id="Phobius"/>
    </source>
</evidence>